<sequence length="114" mass="12479">MPVDEILNARMRDALSAHVGISEKRMMGGLCFFLNGSMLCGARRHQDGVGRFMFRVGKVNEPAALQDPTAHAVVHGTRKLGGFVRVDEADCKVAALLQWLHLCLEHAAALPKKD</sequence>
<keyword evidence="3" id="KW-1185">Reference proteome</keyword>
<evidence type="ECO:0000313" key="2">
    <source>
        <dbReference type="EMBL" id="SLN40483.1"/>
    </source>
</evidence>
<dbReference type="EMBL" id="FWFP01000004">
    <property type="protein sequence ID" value="SLN40483.1"/>
    <property type="molecule type" value="Genomic_DNA"/>
</dbReference>
<gene>
    <name evidence="2" type="ORF">RUM8411_01825</name>
</gene>
<evidence type="ECO:0000259" key="1">
    <source>
        <dbReference type="Pfam" id="PF04993"/>
    </source>
</evidence>
<dbReference type="InterPro" id="IPR007076">
    <property type="entry name" value="TfoX_N"/>
</dbReference>
<reference evidence="3" key="1">
    <citation type="submission" date="2017-03" db="EMBL/GenBank/DDBJ databases">
        <authorList>
            <person name="Rodrigo-Torres L."/>
            <person name="Arahal R.D."/>
            <person name="Lucena T."/>
        </authorList>
    </citation>
    <scope>NUCLEOTIDE SEQUENCE [LARGE SCALE GENOMIC DNA]</scope>
    <source>
        <strain evidence="3">CECT 8411</strain>
    </source>
</reference>
<dbReference type="Pfam" id="PF04993">
    <property type="entry name" value="TfoX_N"/>
    <property type="match status" value="1"/>
</dbReference>
<evidence type="ECO:0000313" key="3">
    <source>
        <dbReference type="Proteomes" id="UP000193778"/>
    </source>
</evidence>
<dbReference type="AlphaFoldDB" id="A0A1X6Z483"/>
<proteinExistence type="predicted"/>
<feature type="domain" description="TfoX N-terminal" evidence="1">
    <location>
        <begin position="14"/>
        <end position="107"/>
    </location>
</feature>
<dbReference type="SUPFAM" id="SSF159894">
    <property type="entry name" value="YgaC/TfoX-N like"/>
    <property type="match status" value="1"/>
</dbReference>
<protein>
    <recommendedName>
        <fullName evidence="1">TfoX N-terminal domain-containing protein</fullName>
    </recommendedName>
</protein>
<dbReference type="OrthoDB" id="214902at2"/>
<organism evidence="2 3">
    <name type="scientific">Ruegeria meonggei</name>
    <dbReference type="NCBI Taxonomy" id="1446476"/>
    <lineage>
        <taxon>Bacteria</taxon>
        <taxon>Pseudomonadati</taxon>
        <taxon>Pseudomonadota</taxon>
        <taxon>Alphaproteobacteria</taxon>
        <taxon>Rhodobacterales</taxon>
        <taxon>Roseobacteraceae</taxon>
        <taxon>Ruegeria</taxon>
    </lineage>
</organism>
<accession>A0A1X6Z483</accession>
<dbReference type="Gene3D" id="3.30.1460.30">
    <property type="entry name" value="YgaC/TfoX-N like chaperone"/>
    <property type="match status" value="1"/>
</dbReference>
<dbReference type="Proteomes" id="UP000193778">
    <property type="component" value="Unassembled WGS sequence"/>
</dbReference>
<dbReference type="RefSeq" id="WP_085822344.1">
    <property type="nucleotide sequence ID" value="NZ_FWFP01000004.1"/>
</dbReference>
<name>A0A1X6Z483_9RHOB</name>